<reference evidence="2 3" key="1">
    <citation type="submission" date="2016-10" db="EMBL/GenBank/DDBJ databases">
        <title>Description of Gloeomargarita lithophora gen. nov., sp. nov., a thylakoid-bearing basal-branching cyanobacterium with intracellular carbonates, and proposal for Gloeomargaritales ord. nov.</title>
        <authorList>
            <person name="Moreira D."/>
            <person name="Tavera R."/>
            <person name="Benzerara K."/>
            <person name="Skouri-Panet F."/>
            <person name="Couradeau E."/>
            <person name="Gerard E."/>
            <person name="Loussert C."/>
            <person name="Novelo E."/>
            <person name="Zivanovic Y."/>
            <person name="Lopez-Garcia P."/>
        </authorList>
    </citation>
    <scope>NUCLEOTIDE SEQUENCE [LARGE SCALE GENOMIC DNA]</scope>
    <source>
        <strain evidence="2 3">D10</strain>
    </source>
</reference>
<accession>A0A1J0AFF8</accession>
<dbReference type="PANTHER" id="PTHR43883:SF1">
    <property type="entry name" value="GLUCONOKINASE"/>
    <property type="match status" value="1"/>
</dbReference>
<protein>
    <recommendedName>
        <fullName evidence="1">Aminoglycoside phosphotransferase domain-containing protein</fullName>
    </recommendedName>
</protein>
<feature type="domain" description="Aminoglycoside phosphotransferase" evidence="1">
    <location>
        <begin position="65"/>
        <end position="258"/>
    </location>
</feature>
<feature type="non-terminal residue" evidence="2">
    <location>
        <position position="259"/>
    </location>
</feature>
<organism evidence="2 3">
    <name type="scientific">Gloeomargarita lithophora Alchichica-D10</name>
    <dbReference type="NCBI Taxonomy" id="1188229"/>
    <lineage>
        <taxon>Bacteria</taxon>
        <taxon>Bacillati</taxon>
        <taxon>Cyanobacteriota</taxon>
        <taxon>Cyanophyceae</taxon>
        <taxon>Gloeomargaritales</taxon>
        <taxon>Gloeomargaritaceae</taxon>
        <taxon>Gloeomargarita</taxon>
    </lineage>
</organism>
<dbReference type="InterPro" id="IPR052732">
    <property type="entry name" value="Cell-binding_unc_protein"/>
</dbReference>
<name>A0A1J0AFF8_9CYAN</name>
<dbReference type="Proteomes" id="UP000180235">
    <property type="component" value="Chromosome"/>
</dbReference>
<dbReference type="KEGG" id="glt:GlitD10_2302"/>
<evidence type="ECO:0000313" key="2">
    <source>
        <dbReference type="EMBL" id="APB34635.1"/>
    </source>
</evidence>
<dbReference type="PANTHER" id="PTHR43883">
    <property type="entry name" value="SLR0207 PROTEIN"/>
    <property type="match status" value="1"/>
</dbReference>
<gene>
    <name evidence="2" type="ORF">GlitD10_2302</name>
</gene>
<keyword evidence="3" id="KW-1185">Reference proteome</keyword>
<dbReference type="RefSeq" id="WP_172819673.1">
    <property type="nucleotide sequence ID" value="NZ_CP017675.1"/>
</dbReference>
<evidence type="ECO:0000313" key="3">
    <source>
        <dbReference type="Proteomes" id="UP000180235"/>
    </source>
</evidence>
<dbReference type="Pfam" id="PF01636">
    <property type="entry name" value="APH"/>
    <property type="match status" value="1"/>
</dbReference>
<dbReference type="InterPro" id="IPR002575">
    <property type="entry name" value="Aminoglycoside_PTrfase"/>
</dbReference>
<dbReference type="AlphaFoldDB" id="A0A1J0AFF8"/>
<proteinExistence type="predicted"/>
<dbReference type="SUPFAM" id="SSF56112">
    <property type="entry name" value="Protein kinase-like (PK-like)"/>
    <property type="match status" value="1"/>
</dbReference>
<dbReference type="STRING" id="1188229.GlitD10_2302"/>
<dbReference type="EMBL" id="CP017675">
    <property type="protein sequence ID" value="APB34635.1"/>
    <property type="molecule type" value="Genomic_DNA"/>
</dbReference>
<evidence type="ECO:0000259" key="1">
    <source>
        <dbReference type="Pfam" id="PF01636"/>
    </source>
</evidence>
<dbReference type="InterPro" id="IPR011009">
    <property type="entry name" value="Kinase-like_dom_sf"/>
</dbReference>
<sequence>MAENLPALIQQMQGAGFYPHPVGVIGVKQTHISWVMLTGDFAYKVKKPANFGFLDFSTLAKRQQFCQEELRLNQRLAPELYLDVLPISINAQGEYGFNSAGEIVEYAVKMRQFGEDDLWLTCFEQGKLAVQDLENLGAQIAQFHQQSPTNEYITGFGSLAMIKRVVDSNYEATESYTNEWGLAKEFQAIRGFTDNYLIKHQDWFSERQNLGKIRECHGDLHLGNICFFQGQACVFDCIEFNEEFRLTDGVYDVAFLVMD</sequence>